<name>A0AAU6U363_UNCXX</name>
<reference evidence="1" key="1">
    <citation type="submission" date="2022-03" db="EMBL/GenBank/DDBJ databases">
        <title>Sea Food Isolates.</title>
        <authorList>
            <person name="Li c."/>
        </authorList>
    </citation>
    <scope>NUCLEOTIDE SEQUENCE</scope>
    <source>
        <strain evidence="1">19CA06SA08-2</strain>
    </source>
</reference>
<accession>A0AAU6U363</accession>
<evidence type="ECO:0000313" key="1">
    <source>
        <dbReference type="EMBL" id="XAG67647.1"/>
    </source>
</evidence>
<protein>
    <recommendedName>
        <fullName evidence="2">Protein L</fullName>
    </recommendedName>
</protein>
<gene>
    <name evidence="1" type="ORF">MRM75_13380</name>
</gene>
<dbReference type="EMBL" id="CP095353">
    <property type="protein sequence ID" value="XAG67647.1"/>
    <property type="molecule type" value="Genomic_DNA"/>
</dbReference>
<organism evidence="1">
    <name type="scientific">bacterium 19CA06SA08-2</name>
    <dbReference type="NCBI Taxonomy" id="2920658"/>
    <lineage>
        <taxon>Bacteria</taxon>
    </lineage>
</organism>
<dbReference type="AlphaFoldDB" id="A0AAU6U363"/>
<sequence length="78" mass="8889">MAQYKYEKHLNKSDHSEYDKLYSPGDHCTNSGIYRCEACGDEIASNKGNPFPPQNHHQHSAGLGAIRWKLIVFAQQKQ</sequence>
<proteinExistence type="predicted"/>
<evidence type="ECO:0008006" key="2">
    <source>
        <dbReference type="Google" id="ProtNLM"/>
    </source>
</evidence>